<name>A0A7S0QK79_9CRYP</name>
<proteinExistence type="predicted"/>
<reference evidence="1" key="1">
    <citation type="submission" date="2021-01" db="EMBL/GenBank/DDBJ databases">
        <authorList>
            <person name="Corre E."/>
            <person name="Pelletier E."/>
            <person name="Niang G."/>
            <person name="Scheremetjew M."/>
            <person name="Finn R."/>
            <person name="Kale V."/>
            <person name="Holt S."/>
            <person name="Cochrane G."/>
            <person name="Meng A."/>
            <person name="Brown T."/>
            <person name="Cohen L."/>
        </authorList>
    </citation>
    <scope>NUCLEOTIDE SEQUENCE</scope>
    <source>
        <strain evidence="1">CCAP979/52</strain>
    </source>
</reference>
<accession>A0A7S0QK79</accession>
<gene>
    <name evidence="1" type="ORF">CCUR1050_LOCUS12740</name>
</gene>
<organism evidence="1">
    <name type="scientific">Cryptomonas curvata</name>
    <dbReference type="NCBI Taxonomy" id="233186"/>
    <lineage>
        <taxon>Eukaryota</taxon>
        <taxon>Cryptophyceae</taxon>
        <taxon>Cryptomonadales</taxon>
        <taxon>Cryptomonadaceae</taxon>
        <taxon>Cryptomonas</taxon>
    </lineage>
</organism>
<dbReference type="EMBL" id="HBEZ01023004">
    <property type="protein sequence ID" value="CAD8635059.1"/>
    <property type="molecule type" value="Transcribed_RNA"/>
</dbReference>
<protein>
    <submittedName>
        <fullName evidence="1">Uncharacterized protein</fullName>
    </submittedName>
</protein>
<dbReference type="AlphaFoldDB" id="A0A7S0QK79"/>
<evidence type="ECO:0000313" key="1">
    <source>
        <dbReference type="EMBL" id="CAD8635059.1"/>
    </source>
</evidence>
<sequence>MATHSPARQANFPSLVVSDTSHHVWPAAALVHDIYVEGHAFSSKEDFAGPLNPRNHAIHHQSDAGLNAFTSFVELRPHLDVAMHLDTSPAEDQSRYDPMRRLRSFDPPKRYFATFWASAAMRLLEKLTVEAMH</sequence>